<evidence type="ECO:0000313" key="2">
    <source>
        <dbReference type="EMBL" id="MBM7415921.1"/>
    </source>
</evidence>
<evidence type="ECO:0000313" key="3">
    <source>
        <dbReference type="Proteomes" id="UP000703038"/>
    </source>
</evidence>
<gene>
    <name evidence="2" type="ORF">JOE42_002654</name>
</gene>
<dbReference type="EMBL" id="JAFBBK010000001">
    <property type="protein sequence ID" value="MBM7415921.1"/>
    <property type="molecule type" value="Genomic_DNA"/>
</dbReference>
<organism evidence="2 3">
    <name type="scientific">Rhodococcoides corynebacterioides</name>
    <dbReference type="NCBI Taxonomy" id="53972"/>
    <lineage>
        <taxon>Bacteria</taxon>
        <taxon>Bacillati</taxon>
        <taxon>Actinomycetota</taxon>
        <taxon>Actinomycetes</taxon>
        <taxon>Mycobacteriales</taxon>
        <taxon>Nocardiaceae</taxon>
        <taxon>Rhodococcoides</taxon>
    </lineage>
</organism>
<sequence length="79" mass="8867">MTTHLCPVCHYPGLADPPWSEAGPSYEICPSCGYEFGVTDDDLGVTPESWRRLWIDRGHPWSSTAPPPPGWDGTRQLRR</sequence>
<keyword evidence="3" id="KW-1185">Reference proteome</keyword>
<name>A0ABS2KX95_9NOCA</name>
<accession>A0ABS2KX95</accession>
<comment type="caution">
    <text evidence="2">The sequence shown here is derived from an EMBL/GenBank/DDBJ whole genome shotgun (WGS) entry which is preliminary data.</text>
</comment>
<dbReference type="RefSeq" id="WP_204868862.1">
    <property type="nucleotide sequence ID" value="NZ_JAFBBK010000001.1"/>
</dbReference>
<evidence type="ECO:0000256" key="1">
    <source>
        <dbReference type="SAM" id="MobiDB-lite"/>
    </source>
</evidence>
<proteinExistence type="predicted"/>
<reference evidence="2 3" key="1">
    <citation type="submission" date="2021-01" db="EMBL/GenBank/DDBJ databases">
        <title>Genomics of switchgrass bacterial isolates.</title>
        <authorList>
            <person name="Shade A."/>
        </authorList>
    </citation>
    <scope>NUCLEOTIDE SEQUENCE [LARGE SCALE GENOMIC DNA]</scope>
    <source>
        <strain evidence="2 3">PvP111</strain>
    </source>
</reference>
<feature type="region of interest" description="Disordered" evidence="1">
    <location>
        <begin position="58"/>
        <end position="79"/>
    </location>
</feature>
<protein>
    <submittedName>
        <fullName evidence="2">Uncharacterized protein</fullName>
    </submittedName>
</protein>
<dbReference type="Proteomes" id="UP000703038">
    <property type="component" value="Unassembled WGS sequence"/>
</dbReference>